<dbReference type="EMBL" id="CP017641">
    <property type="protein sequence ID" value="APZ94960.1"/>
    <property type="molecule type" value="Genomic_DNA"/>
</dbReference>
<sequence>MFRIRKPRAMPWATLGRTVGAGFLGCCDPTAMPWVTLGRTVGAWFLRALQSHGVRGGREFIRGMTPQRGNLT</sequence>
<reference evidence="1 2" key="1">
    <citation type="journal article" date="2016" name="Front. Microbiol.">
        <title>Fuerstia marisgermanicae gen. nov., sp. nov., an Unusual Member of the Phylum Planctomycetes from the German Wadden Sea.</title>
        <authorList>
            <person name="Kohn T."/>
            <person name="Heuer A."/>
            <person name="Jogler M."/>
            <person name="Vollmers J."/>
            <person name="Boedeker C."/>
            <person name="Bunk B."/>
            <person name="Rast P."/>
            <person name="Borchert D."/>
            <person name="Glockner I."/>
            <person name="Freese H.M."/>
            <person name="Klenk H.P."/>
            <person name="Overmann J."/>
            <person name="Kaster A.K."/>
            <person name="Rohde M."/>
            <person name="Wiegand S."/>
            <person name="Jogler C."/>
        </authorList>
    </citation>
    <scope>NUCLEOTIDE SEQUENCE [LARGE SCALE GENOMIC DNA]</scope>
    <source>
        <strain evidence="1 2">NH11</strain>
    </source>
</reference>
<gene>
    <name evidence="1" type="ORF">Fuma_04611</name>
</gene>
<dbReference type="KEGG" id="fmr:Fuma_04611"/>
<dbReference type="Proteomes" id="UP000187735">
    <property type="component" value="Chromosome"/>
</dbReference>
<evidence type="ECO:0000313" key="1">
    <source>
        <dbReference type="EMBL" id="APZ94960.1"/>
    </source>
</evidence>
<keyword evidence="2" id="KW-1185">Reference proteome</keyword>
<organism evidence="1 2">
    <name type="scientific">Fuerstiella marisgermanici</name>
    <dbReference type="NCBI Taxonomy" id="1891926"/>
    <lineage>
        <taxon>Bacteria</taxon>
        <taxon>Pseudomonadati</taxon>
        <taxon>Planctomycetota</taxon>
        <taxon>Planctomycetia</taxon>
        <taxon>Planctomycetales</taxon>
        <taxon>Planctomycetaceae</taxon>
        <taxon>Fuerstiella</taxon>
    </lineage>
</organism>
<dbReference type="AlphaFoldDB" id="A0A1P8WLM9"/>
<name>A0A1P8WLM9_9PLAN</name>
<proteinExistence type="predicted"/>
<protein>
    <submittedName>
        <fullName evidence="1">Uncharacterized protein</fullName>
    </submittedName>
</protein>
<accession>A0A1P8WLM9</accession>
<evidence type="ECO:0000313" key="2">
    <source>
        <dbReference type="Proteomes" id="UP000187735"/>
    </source>
</evidence>